<dbReference type="Proteomes" id="UP000224829">
    <property type="component" value="Segment"/>
</dbReference>
<evidence type="ECO:0000313" key="1">
    <source>
        <dbReference type="EMBL" id="ARV77436.1"/>
    </source>
</evidence>
<accession>A0A1Y0T0G7</accession>
<keyword evidence="2" id="KW-1185">Reference proteome</keyword>
<gene>
    <name evidence="1" type="ORF">NOXIFER_271</name>
</gene>
<reference evidence="1 2" key="1">
    <citation type="submission" date="2017-05" db="EMBL/GenBank/DDBJ databases">
        <authorList>
            <person name="Song R."/>
            <person name="Chenine A.L."/>
            <person name="Ruprecht R.M."/>
        </authorList>
    </citation>
    <scope>NUCLEOTIDE SEQUENCE [LARGE SCALE GENOMIC DNA]</scope>
</reference>
<protein>
    <submittedName>
        <fullName evidence="1">Uncharacterized protein</fullName>
    </submittedName>
</protein>
<name>A0A1Y0T0G7_9CAUD</name>
<proteinExistence type="predicted"/>
<organism evidence="1 2">
    <name type="scientific">Pseudomonas phage Noxifer</name>
    <dbReference type="NCBI Taxonomy" id="2006684"/>
    <lineage>
        <taxon>Viruses</taxon>
        <taxon>Duplodnaviria</taxon>
        <taxon>Heunggongvirae</taxon>
        <taxon>Uroviricota</taxon>
        <taxon>Caudoviricetes</taxon>
        <taxon>Chimalliviridae</taxon>
        <taxon>Noxifervirus</taxon>
        <taxon>Noxifervirus noxifer</taxon>
    </lineage>
</organism>
<dbReference type="EMBL" id="MF063068">
    <property type="protein sequence ID" value="ARV77436.1"/>
    <property type="molecule type" value="Genomic_DNA"/>
</dbReference>
<sequence>MPIFEEAKEKYESNALDTLSVLYWRGALDSGSIPSKAGLATLIEDNLAQTDWDHEKAHSLTELGKLFAKQYFEAKAALVSEVADRSSITINDVFALMASTAARWMTEDIKSDEFRDKCGDTLEFECVEIENNPAYTRKVYRAVSKIDGLTPQLTLLVGDRTTDVLGKLVYVA</sequence>
<evidence type="ECO:0000313" key="2">
    <source>
        <dbReference type="Proteomes" id="UP000224829"/>
    </source>
</evidence>
<dbReference type="OrthoDB" id="41673at10239"/>